<dbReference type="Proteomes" id="UP000623129">
    <property type="component" value="Unassembled WGS sequence"/>
</dbReference>
<accession>A0A833VCN2</accession>
<proteinExistence type="predicted"/>
<evidence type="ECO:0000313" key="2">
    <source>
        <dbReference type="EMBL" id="KAF3319859.1"/>
    </source>
</evidence>
<organism evidence="2 3">
    <name type="scientific">Carex littledalei</name>
    <dbReference type="NCBI Taxonomy" id="544730"/>
    <lineage>
        <taxon>Eukaryota</taxon>
        <taxon>Viridiplantae</taxon>
        <taxon>Streptophyta</taxon>
        <taxon>Embryophyta</taxon>
        <taxon>Tracheophyta</taxon>
        <taxon>Spermatophyta</taxon>
        <taxon>Magnoliopsida</taxon>
        <taxon>Liliopsida</taxon>
        <taxon>Poales</taxon>
        <taxon>Cyperaceae</taxon>
        <taxon>Cyperoideae</taxon>
        <taxon>Cariceae</taxon>
        <taxon>Carex</taxon>
        <taxon>Carex subgen. Euthyceras</taxon>
    </lineage>
</organism>
<reference evidence="2" key="1">
    <citation type="submission" date="2020-01" db="EMBL/GenBank/DDBJ databases">
        <title>Genome sequence of Kobresia littledalei, the first chromosome-level genome in the family Cyperaceae.</title>
        <authorList>
            <person name="Qu G."/>
        </authorList>
    </citation>
    <scope>NUCLEOTIDE SEQUENCE</scope>
    <source>
        <strain evidence="2">C.B.Clarke</strain>
        <tissue evidence="2">Leaf</tissue>
    </source>
</reference>
<dbReference type="OrthoDB" id="8904098at2759"/>
<keyword evidence="1" id="KW-0812">Transmembrane</keyword>
<comment type="caution">
    <text evidence="2">The sequence shown here is derived from an EMBL/GenBank/DDBJ whole genome shotgun (WGS) entry which is preliminary data.</text>
</comment>
<dbReference type="InterPro" id="IPR036259">
    <property type="entry name" value="MFS_trans_sf"/>
</dbReference>
<dbReference type="EMBL" id="SWLB01000197">
    <property type="protein sequence ID" value="KAF3319859.1"/>
    <property type="molecule type" value="Genomic_DNA"/>
</dbReference>
<feature type="transmembrane region" description="Helical" evidence="1">
    <location>
        <begin position="7"/>
        <end position="27"/>
    </location>
</feature>
<evidence type="ECO:0000313" key="3">
    <source>
        <dbReference type="Proteomes" id="UP000623129"/>
    </source>
</evidence>
<feature type="transmembrane region" description="Helical" evidence="1">
    <location>
        <begin position="53"/>
        <end position="70"/>
    </location>
</feature>
<name>A0A833VCN2_9POAL</name>
<dbReference type="AlphaFoldDB" id="A0A833VCN2"/>
<evidence type="ECO:0000256" key="1">
    <source>
        <dbReference type="SAM" id="Phobius"/>
    </source>
</evidence>
<dbReference type="Gene3D" id="1.20.1250.20">
    <property type="entry name" value="MFS general substrate transporter like domains"/>
    <property type="match status" value="1"/>
</dbReference>
<keyword evidence="3" id="KW-1185">Reference proteome</keyword>
<keyword evidence="1" id="KW-1133">Transmembrane helix</keyword>
<keyword evidence="1" id="KW-0472">Membrane</keyword>
<sequence length="118" mass="13476">MRSVGSAYAAVADGLGCFFATMLNNVINGLTGNEEEGKPSWLSQNINSGRFDYFYWLLTVLGMINFLFFAKRYKYRKMSHPWRAWVDFNPVLRRDSRGRRKKNWVVGAGGMGHGQDSN</sequence>
<dbReference type="PANTHER" id="PTHR11654">
    <property type="entry name" value="OLIGOPEPTIDE TRANSPORTER-RELATED"/>
    <property type="match status" value="1"/>
</dbReference>
<gene>
    <name evidence="2" type="ORF">FCM35_KLT21888</name>
</gene>
<protein>
    <submittedName>
        <fullName evidence="2">Major facilitator superfamily protein</fullName>
    </submittedName>
</protein>